<keyword evidence="2" id="KW-0378">Hydrolase</keyword>
<dbReference type="PANTHER" id="PTHR45953">
    <property type="entry name" value="IDURONATE 2-SULFATASE"/>
    <property type="match status" value="1"/>
</dbReference>
<dbReference type="InterPro" id="IPR017850">
    <property type="entry name" value="Alkaline_phosphatase_core_sf"/>
</dbReference>
<sequence length="494" mass="57190">MKAIMIMFDTLNRRMLPPYGCDWTQLPNFSRLASRTAVFDRCYVGSMPCMPARRELHTGRYNFLHRSWGPLEPFDDSLPELLRRQGVYTHLATDHQHYWEDGGATYHTRYDSFELIRGQEGDPWRGIAGEIELPQQVMRGGEGDRMYRQDWINRQAIREEADFPQARTFEAGLSFIETNRARDDWFLQLETFDPHEPFHAPERYRQLYPHIYDGQPFDWPTYTRTSQTRGEIEHLRCEYAALLSMCDAYLGRVLDLMDRHGLWEDTMLIVNTDHGFLLGEHDWWAKCVQPFYQEVAHIPLFIWDPRSGARGVRRDSLVQTIDLAPTLLEYFGAEVPPDMTGYALRETIAADAPVREAALFGIHGGHVNCTDGTYVYMLAPVRADRGPLSNYTLMPTHMRSRFAVEELRGAELSRPFAFTKGVPLLRVPVSAPSRDVQDCETMLFDVSRDPEQLQPLRDPAVEARLREAIIGLMRQHDAPAEQYERLGLTCQSRR</sequence>
<accession>A0A927GQM3</accession>
<protein>
    <submittedName>
        <fullName evidence="4">Sulfatase</fullName>
    </submittedName>
</protein>
<dbReference type="Proteomes" id="UP000621560">
    <property type="component" value="Unassembled WGS sequence"/>
</dbReference>
<gene>
    <name evidence="4" type="ORF">IDH44_01820</name>
</gene>
<dbReference type="GO" id="GO:0008484">
    <property type="term" value="F:sulfuric ester hydrolase activity"/>
    <property type="evidence" value="ECO:0007669"/>
    <property type="project" value="TreeGrafter"/>
</dbReference>
<dbReference type="GO" id="GO:0005737">
    <property type="term" value="C:cytoplasm"/>
    <property type="evidence" value="ECO:0007669"/>
    <property type="project" value="TreeGrafter"/>
</dbReference>
<evidence type="ECO:0000259" key="3">
    <source>
        <dbReference type="Pfam" id="PF00884"/>
    </source>
</evidence>
<proteinExistence type="predicted"/>
<dbReference type="GO" id="GO:0046872">
    <property type="term" value="F:metal ion binding"/>
    <property type="evidence" value="ECO:0007669"/>
    <property type="project" value="UniProtKB-KW"/>
</dbReference>
<feature type="domain" description="Sulfatase N-terminal" evidence="3">
    <location>
        <begin position="4"/>
        <end position="332"/>
    </location>
</feature>
<name>A0A927GQM3_9BACL</name>
<dbReference type="EMBL" id="JACXIZ010000006">
    <property type="protein sequence ID" value="MBD2843917.1"/>
    <property type="molecule type" value="Genomic_DNA"/>
</dbReference>
<dbReference type="PANTHER" id="PTHR45953:SF1">
    <property type="entry name" value="IDURONATE 2-SULFATASE"/>
    <property type="match status" value="1"/>
</dbReference>
<evidence type="ECO:0000256" key="1">
    <source>
        <dbReference type="ARBA" id="ARBA00022723"/>
    </source>
</evidence>
<dbReference type="Pfam" id="PF00884">
    <property type="entry name" value="Sulfatase"/>
    <property type="match status" value="1"/>
</dbReference>
<dbReference type="InterPro" id="IPR000917">
    <property type="entry name" value="Sulfatase_N"/>
</dbReference>
<keyword evidence="1" id="KW-0479">Metal-binding</keyword>
<comment type="caution">
    <text evidence="4">The sequence shown here is derived from an EMBL/GenBank/DDBJ whole genome shotgun (WGS) entry which is preliminary data.</text>
</comment>
<evidence type="ECO:0000313" key="5">
    <source>
        <dbReference type="Proteomes" id="UP000621560"/>
    </source>
</evidence>
<dbReference type="SUPFAM" id="SSF53649">
    <property type="entry name" value="Alkaline phosphatase-like"/>
    <property type="match status" value="1"/>
</dbReference>
<evidence type="ECO:0000313" key="4">
    <source>
        <dbReference type="EMBL" id="MBD2843917.1"/>
    </source>
</evidence>
<evidence type="ECO:0000256" key="2">
    <source>
        <dbReference type="ARBA" id="ARBA00022801"/>
    </source>
</evidence>
<keyword evidence="5" id="KW-1185">Reference proteome</keyword>
<dbReference type="RefSeq" id="WP_190914110.1">
    <property type="nucleotide sequence ID" value="NZ_JACXIZ010000006.1"/>
</dbReference>
<dbReference type="AlphaFoldDB" id="A0A927GQM3"/>
<organism evidence="4 5">
    <name type="scientific">Paenibacillus sabuli</name>
    <dbReference type="NCBI Taxonomy" id="2772509"/>
    <lineage>
        <taxon>Bacteria</taxon>
        <taxon>Bacillati</taxon>
        <taxon>Bacillota</taxon>
        <taxon>Bacilli</taxon>
        <taxon>Bacillales</taxon>
        <taxon>Paenibacillaceae</taxon>
        <taxon>Paenibacillus</taxon>
    </lineage>
</organism>
<dbReference type="CDD" id="cd16148">
    <property type="entry name" value="sulfatase_like"/>
    <property type="match status" value="1"/>
</dbReference>
<dbReference type="Gene3D" id="3.40.720.10">
    <property type="entry name" value="Alkaline Phosphatase, subunit A"/>
    <property type="match status" value="1"/>
</dbReference>
<reference evidence="4" key="1">
    <citation type="submission" date="2020-09" db="EMBL/GenBank/DDBJ databases">
        <title>A novel bacterium of genus Paenibacillus, isolated from South China Sea.</title>
        <authorList>
            <person name="Huang H."/>
            <person name="Mo K."/>
            <person name="Hu Y."/>
        </authorList>
    </citation>
    <scope>NUCLEOTIDE SEQUENCE</scope>
    <source>
        <strain evidence="4">IB182496</strain>
    </source>
</reference>